<comment type="caution">
    <text evidence="5">The sequence shown here is derived from an EMBL/GenBank/DDBJ whole genome shotgun (WGS) entry which is preliminary data.</text>
</comment>
<dbReference type="PRINTS" id="PR00081">
    <property type="entry name" value="GDHRDH"/>
</dbReference>
<dbReference type="SUPFAM" id="SSF51735">
    <property type="entry name" value="NAD(P)-binding Rossmann-fold domains"/>
    <property type="match status" value="1"/>
</dbReference>
<protein>
    <submittedName>
        <fullName evidence="5">3-beta-hydroxysteroid dehydrogenase</fullName>
    </submittedName>
</protein>
<accession>A0AAJ0FJ42</accession>
<keyword evidence="2" id="KW-0521">NADP</keyword>
<dbReference type="InterPro" id="IPR002347">
    <property type="entry name" value="SDR_fam"/>
</dbReference>
<evidence type="ECO:0000256" key="3">
    <source>
        <dbReference type="ARBA" id="ARBA00023002"/>
    </source>
</evidence>
<dbReference type="InterPro" id="IPR036291">
    <property type="entry name" value="NAD(P)-bd_dom_sf"/>
</dbReference>
<dbReference type="Proteomes" id="UP001244011">
    <property type="component" value="Unassembled WGS sequence"/>
</dbReference>
<dbReference type="GO" id="GO:0016616">
    <property type="term" value="F:oxidoreductase activity, acting on the CH-OH group of donors, NAD or NADP as acceptor"/>
    <property type="evidence" value="ECO:0007669"/>
    <property type="project" value="TreeGrafter"/>
</dbReference>
<evidence type="ECO:0000313" key="6">
    <source>
        <dbReference type="Proteomes" id="UP001244011"/>
    </source>
</evidence>
<dbReference type="PRINTS" id="PR00080">
    <property type="entry name" value="SDRFAMILY"/>
</dbReference>
<dbReference type="PROSITE" id="PS51257">
    <property type="entry name" value="PROKAR_LIPOPROTEIN"/>
    <property type="match status" value="1"/>
</dbReference>
<sequence length="284" mass="31143">MATSKIAVITGGASGMGLACAEALSRRGWGVQIMDLNAAAGTSVAGRLQNVSFSQVNVNSWDSLSSAFHNVFTKQGKIDFVFANAGILQLDNFYQNVEVRPPPEPRQASIDINLKAVINTSYLAQHYFRSSKHGVKDPVLVMTASIASFYAQEFNPLYTASKAGVLGFMRSIAAPFYHQDGIRTYAICPGTVRTNLLDSTVWDTFPEEHITPVETVVSAVEKLVAGGRLQDDQGKVVEDGENYGLAVEVFGRNMYFRDQMEYINDGMRQICEAASLEHQQENLQ</sequence>
<name>A0AAJ0FJ42_9PEZI</name>
<dbReference type="PROSITE" id="PS00061">
    <property type="entry name" value="ADH_SHORT"/>
    <property type="match status" value="1"/>
</dbReference>
<proteinExistence type="inferred from homology"/>
<evidence type="ECO:0000256" key="2">
    <source>
        <dbReference type="ARBA" id="ARBA00022857"/>
    </source>
</evidence>
<comment type="similarity">
    <text evidence="1 4">Belongs to the short-chain dehydrogenases/reductases (SDR) family.</text>
</comment>
<dbReference type="AlphaFoldDB" id="A0AAJ0FJ42"/>
<reference evidence="5" key="1">
    <citation type="submission" date="2023-06" db="EMBL/GenBank/DDBJ databases">
        <title>Genome-scale phylogeny and comparative genomics of the fungal order Sordariales.</title>
        <authorList>
            <consortium name="Lawrence Berkeley National Laboratory"/>
            <person name="Hensen N."/>
            <person name="Bonometti L."/>
            <person name="Westerberg I."/>
            <person name="Brannstrom I.O."/>
            <person name="Guillou S."/>
            <person name="Cros-Aarteil S."/>
            <person name="Calhoun S."/>
            <person name="Haridas S."/>
            <person name="Kuo A."/>
            <person name="Mondo S."/>
            <person name="Pangilinan J."/>
            <person name="Riley R."/>
            <person name="Labutti K."/>
            <person name="Andreopoulos B."/>
            <person name="Lipzen A."/>
            <person name="Chen C."/>
            <person name="Yanf M."/>
            <person name="Daum C."/>
            <person name="Ng V."/>
            <person name="Clum A."/>
            <person name="Steindorff A."/>
            <person name="Ohm R."/>
            <person name="Martin F."/>
            <person name="Silar P."/>
            <person name="Natvig D."/>
            <person name="Lalanne C."/>
            <person name="Gautier V."/>
            <person name="Ament-Velasquez S.L."/>
            <person name="Kruys A."/>
            <person name="Hutchinson M.I."/>
            <person name="Powell A.J."/>
            <person name="Barry K."/>
            <person name="Miller A.N."/>
            <person name="Grigoriev I.V."/>
            <person name="Debuchy R."/>
            <person name="Gladieux P."/>
            <person name="Thoren M.H."/>
            <person name="Johannesson H."/>
        </authorList>
    </citation>
    <scope>NUCLEOTIDE SEQUENCE</scope>
    <source>
        <strain evidence="5">8032-3</strain>
    </source>
</reference>
<dbReference type="PANTHER" id="PTHR44229:SF4">
    <property type="entry name" value="15-HYDROXYPROSTAGLANDIN DEHYDROGENASE [NAD(+)]"/>
    <property type="match status" value="1"/>
</dbReference>
<keyword evidence="3" id="KW-0560">Oxidoreductase</keyword>
<dbReference type="EMBL" id="MU839023">
    <property type="protein sequence ID" value="KAK1763979.1"/>
    <property type="molecule type" value="Genomic_DNA"/>
</dbReference>
<evidence type="ECO:0000313" key="5">
    <source>
        <dbReference type="EMBL" id="KAK1763979.1"/>
    </source>
</evidence>
<dbReference type="RefSeq" id="XP_060280192.1">
    <property type="nucleotide sequence ID" value="XM_060431869.1"/>
</dbReference>
<dbReference type="GeneID" id="85315056"/>
<gene>
    <name evidence="5" type="ORF">QBC33DRAFT_596247</name>
</gene>
<evidence type="ECO:0000256" key="4">
    <source>
        <dbReference type="RuleBase" id="RU000363"/>
    </source>
</evidence>
<dbReference type="GO" id="GO:0005737">
    <property type="term" value="C:cytoplasm"/>
    <property type="evidence" value="ECO:0007669"/>
    <property type="project" value="TreeGrafter"/>
</dbReference>
<dbReference type="InterPro" id="IPR020904">
    <property type="entry name" value="Sc_DH/Rdtase_CS"/>
</dbReference>
<dbReference type="Pfam" id="PF00106">
    <property type="entry name" value="adh_short"/>
    <property type="match status" value="1"/>
</dbReference>
<keyword evidence="6" id="KW-1185">Reference proteome</keyword>
<organism evidence="5 6">
    <name type="scientific">Phialemonium atrogriseum</name>
    <dbReference type="NCBI Taxonomy" id="1093897"/>
    <lineage>
        <taxon>Eukaryota</taxon>
        <taxon>Fungi</taxon>
        <taxon>Dikarya</taxon>
        <taxon>Ascomycota</taxon>
        <taxon>Pezizomycotina</taxon>
        <taxon>Sordariomycetes</taxon>
        <taxon>Sordariomycetidae</taxon>
        <taxon>Cephalothecales</taxon>
        <taxon>Cephalothecaceae</taxon>
        <taxon>Phialemonium</taxon>
    </lineage>
</organism>
<evidence type="ECO:0000256" key="1">
    <source>
        <dbReference type="ARBA" id="ARBA00006484"/>
    </source>
</evidence>
<dbReference type="PANTHER" id="PTHR44229">
    <property type="entry name" value="15-HYDROXYPROSTAGLANDIN DEHYDROGENASE [NAD(+)]"/>
    <property type="match status" value="1"/>
</dbReference>
<dbReference type="Gene3D" id="3.40.50.720">
    <property type="entry name" value="NAD(P)-binding Rossmann-like Domain"/>
    <property type="match status" value="1"/>
</dbReference>